<evidence type="ECO:0000256" key="1">
    <source>
        <dbReference type="ARBA" id="ARBA00004123"/>
    </source>
</evidence>
<feature type="compositionally biased region" description="Basic and acidic residues" evidence="9">
    <location>
        <begin position="245"/>
        <end position="254"/>
    </location>
</feature>
<reference evidence="11" key="2">
    <citation type="submission" date="2025-08" db="UniProtKB">
        <authorList>
            <consortium name="Ensembl"/>
        </authorList>
    </citation>
    <scope>IDENTIFICATION</scope>
</reference>
<proteinExistence type="inferred from homology"/>
<evidence type="ECO:0000313" key="11">
    <source>
        <dbReference type="Ensembl" id="ENSAPLP00000025221.1"/>
    </source>
</evidence>
<evidence type="ECO:0000256" key="9">
    <source>
        <dbReference type="SAM" id="MobiDB-lite"/>
    </source>
</evidence>
<dbReference type="PROSITE" id="PS50157">
    <property type="entry name" value="ZINC_FINGER_C2H2_2"/>
    <property type="match status" value="3"/>
</dbReference>
<dbReference type="InterPro" id="IPR013087">
    <property type="entry name" value="Znf_C2H2_type"/>
</dbReference>
<reference evidence="12" key="1">
    <citation type="submission" date="2017-10" db="EMBL/GenBank/DDBJ databases">
        <title>A new Pekin duck reference genome.</title>
        <authorList>
            <person name="Hou Z.-C."/>
            <person name="Zhou Z.-K."/>
            <person name="Zhu F."/>
            <person name="Hou S.-S."/>
        </authorList>
    </citation>
    <scope>NUCLEOTIDE SEQUENCE [LARGE SCALE GENOMIC DNA]</scope>
</reference>
<dbReference type="Gene3D" id="3.30.160.60">
    <property type="entry name" value="Classic Zinc Finger"/>
    <property type="match status" value="3"/>
</dbReference>
<evidence type="ECO:0000256" key="5">
    <source>
        <dbReference type="ARBA" id="ARBA00022771"/>
    </source>
</evidence>
<name>A0A493TH39_ANAPP</name>
<dbReference type="PANTHER" id="PTHR23235:SF120">
    <property type="entry name" value="KRUPPEL-LIKE FACTOR 15"/>
    <property type="match status" value="1"/>
</dbReference>
<feature type="domain" description="C2H2-type" evidence="10">
    <location>
        <begin position="346"/>
        <end position="373"/>
    </location>
</feature>
<dbReference type="GO" id="GO:0000978">
    <property type="term" value="F:RNA polymerase II cis-regulatory region sequence-specific DNA binding"/>
    <property type="evidence" value="ECO:0007669"/>
    <property type="project" value="TreeGrafter"/>
</dbReference>
<comment type="subcellular location">
    <subcellularLocation>
        <location evidence="1">Nucleus</location>
    </subcellularLocation>
</comment>
<dbReference type="FunFam" id="3.30.160.60:FF:000358">
    <property type="entry name" value="zinc finger protein 24"/>
    <property type="match status" value="1"/>
</dbReference>
<dbReference type="GO" id="GO:0008270">
    <property type="term" value="F:zinc ion binding"/>
    <property type="evidence" value="ECO:0007669"/>
    <property type="project" value="UniProtKB-KW"/>
</dbReference>
<feature type="compositionally biased region" description="Basic and acidic residues" evidence="9">
    <location>
        <begin position="181"/>
        <end position="192"/>
    </location>
</feature>
<evidence type="ECO:0000256" key="8">
    <source>
        <dbReference type="PROSITE-ProRule" id="PRU00042"/>
    </source>
</evidence>
<evidence type="ECO:0000259" key="10">
    <source>
        <dbReference type="PROSITE" id="PS50157"/>
    </source>
</evidence>
<keyword evidence="6" id="KW-0862">Zinc</keyword>
<dbReference type="PANTHER" id="PTHR23235">
    <property type="entry name" value="KRUEPPEL-LIKE TRANSCRIPTION FACTOR"/>
    <property type="match status" value="1"/>
</dbReference>
<keyword evidence="3" id="KW-0479">Metal-binding</keyword>
<comment type="similarity">
    <text evidence="2">Belongs to the krueppel C2H2-type zinc-finger protein family.</text>
</comment>
<dbReference type="OMA" id="AYSKCER"/>
<feature type="region of interest" description="Disordered" evidence="9">
    <location>
        <begin position="245"/>
        <end position="286"/>
    </location>
</feature>
<protein>
    <recommendedName>
        <fullName evidence="10">C2H2-type domain-containing protein</fullName>
    </recommendedName>
</protein>
<keyword evidence="12" id="KW-1185">Reference proteome</keyword>
<dbReference type="GeneTree" id="ENSGT00940000161688"/>
<dbReference type="Ensembl" id="ENSAPLT00000036042.1">
    <property type="protein sequence ID" value="ENSAPLP00000025221.1"/>
    <property type="gene ID" value="ENSAPLG00000031046.1"/>
</dbReference>
<dbReference type="Proteomes" id="UP000016666">
    <property type="component" value="Unassembled WGS sequence"/>
</dbReference>
<dbReference type="InterPro" id="IPR036236">
    <property type="entry name" value="Znf_C2H2_sf"/>
</dbReference>
<evidence type="ECO:0000256" key="3">
    <source>
        <dbReference type="ARBA" id="ARBA00022723"/>
    </source>
</evidence>
<dbReference type="SMART" id="SM00355">
    <property type="entry name" value="ZnF_C2H2"/>
    <property type="match status" value="3"/>
</dbReference>
<evidence type="ECO:0000256" key="7">
    <source>
        <dbReference type="ARBA" id="ARBA00023242"/>
    </source>
</evidence>
<reference evidence="11" key="3">
    <citation type="submission" date="2025-09" db="UniProtKB">
        <authorList>
            <consortium name="Ensembl"/>
        </authorList>
    </citation>
    <scope>IDENTIFICATION</scope>
</reference>
<accession>A0A493TH39</accession>
<dbReference type="Pfam" id="PF00096">
    <property type="entry name" value="zf-C2H2"/>
    <property type="match status" value="2"/>
</dbReference>
<dbReference type="AlphaFoldDB" id="A0A493TH39"/>
<evidence type="ECO:0000313" key="12">
    <source>
        <dbReference type="Proteomes" id="UP000016666"/>
    </source>
</evidence>
<evidence type="ECO:0000256" key="4">
    <source>
        <dbReference type="ARBA" id="ARBA00022737"/>
    </source>
</evidence>
<keyword evidence="5 8" id="KW-0863">Zinc-finger</keyword>
<feature type="region of interest" description="Disordered" evidence="9">
    <location>
        <begin position="165"/>
        <end position="192"/>
    </location>
</feature>
<dbReference type="GO" id="GO:0005634">
    <property type="term" value="C:nucleus"/>
    <property type="evidence" value="ECO:0007669"/>
    <property type="project" value="UniProtKB-SubCell"/>
</dbReference>
<feature type="domain" description="C2H2-type" evidence="10">
    <location>
        <begin position="318"/>
        <end position="345"/>
    </location>
</feature>
<keyword evidence="7" id="KW-0539">Nucleus</keyword>
<evidence type="ECO:0000256" key="6">
    <source>
        <dbReference type="ARBA" id="ARBA00022833"/>
    </source>
</evidence>
<dbReference type="SUPFAM" id="SSF57667">
    <property type="entry name" value="beta-beta-alpha zinc fingers"/>
    <property type="match status" value="2"/>
</dbReference>
<dbReference type="PROSITE" id="PS00028">
    <property type="entry name" value="ZINC_FINGER_C2H2_1"/>
    <property type="match status" value="3"/>
</dbReference>
<dbReference type="FunFam" id="3.30.160.60:FF:000187">
    <property type="entry name" value="zinc finger protein 37 homolog"/>
    <property type="match status" value="1"/>
</dbReference>
<sequence>MFFLSSALALYEAVNFGIQQHFPDGLEVLWLLRGTEQRLAEPKQQQDSKTRIQWHLPLPGTPRMRFCFLMLAAANQAVQLQKRVCVPEAHQGLCGRYLSSAEGVLVHGENMKKDSPADSFGSTLCDSGVLGRPGEKFCKDPAPGVTWDNFFSAQESVGKRPCAYSKCERDSSQQEPLPAPRGDREETFPGPVCEKRLGERMLQQQPSAPGEKRAGQRAPVMGAPLTAHGQKAAGGTSICAEDHPAVGHREKLPTEKTIPSPCGDDPRDVSEAPKGGLAGQQQSQGRGKSYICNDCGKSFVCHSWLVRHQMTHTGERPYKCSECDKSYRRKDYLLNHLRRHSGEGLFQCHLCRKRFVLRRSLVKHQESHVQETQRTVGAWPCAEIRESVVHSR</sequence>
<evidence type="ECO:0000256" key="2">
    <source>
        <dbReference type="ARBA" id="ARBA00006991"/>
    </source>
</evidence>
<dbReference type="GO" id="GO:0000981">
    <property type="term" value="F:DNA-binding transcription factor activity, RNA polymerase II-specific"/>
    <property type="evidence" value="ECO:0007669"/>
    <property type="project" value="TreeGrafter"/>
</dbReference>
<keyword evidence="4" id="KW-0677">Repeat</keyword>
<organism evidence="11 12">
    <name type="scientific">Anas platyrhynchos platyrhynchos</name>
    <name type="common">Northern mallard</name>
    <dbReference type="NCBI Taxonomy" id="8840"/>
    <lineage>
        <taxon>Eukaryota</taxon>
        <taxon>Metazoa</taxon>
        <taxon>Chordata</taxon>
        <taxon>Craniata</taxon>
        <taxon>Vertebrata</taxon>
        <taxon>Euteleostomi</taxon>
        <taxon>Archelosauria</taxon>
        <taxon>Archosauria</taxon>
        <taxon>Dinosauria</taxon>
        <taxon>Saurischia</taxon>
        <taxon>Theropoda</taxon>
        <taxon>Coelurosauria</taxon>
        <taxon>Aves</taxon>
        <taxon>Neognathae</taxon>
        <taxon>Galloanserae</taxon>
        <taxon>Anseriformes</taxon>
        <taxon>Anatidae</taxon>
        <taxon>Anatinae</taxon>
        <taxon>Anas</taxon>
    </lineage>
</organism>
<feature type="domain" description="C2H2-type" evidence="10">
    <location>
        <begin position="290"/>
        <end position="317"/>
    </location>
</feature>